<dbReference type="Proteomes" id="UP000195871">
    <property type="component" value="Unassembled WGS sequence"/>
</dbReference>
<evidence type="ECO:0000256" key="1">
    <source>
        <dbReference type="ARBA" id="ARBA00004123"/>
    </source>
</evidence>
<dbReference type="GO" id="GO:0008270">
    <property type="term" value="F:zinc ion binding"/>
    <property type="evidence" value="ECO:0007669"/>
    <property type="project" value="InterPro"/>
</dbReference>
<dbReference type="PANTHER" id="PTHR47424:SF2">
    <property type="entry name" value="TRANSCRIPTION FACTOR DOMAIN-CONTAINING PROTEIN-RELATED"/>
    <property type="match status" value="1"/>
</dbReference>
<dbReference type="GO" id="GO:0000981">
    <property type="term" value="F:DNA-binding transcription factor activity, RNA polymerase II-specific"/>
    <property type="evidence" value="ECO:0007669"/>
    <property type="project" value="InterPro"/>
</dbReference>
<keyword evidence="8" id="KW-0804">Transcription</keyword>
<keyword evidence="4" id="KW-0805">Transcription regulation</keyword>
<dbReference type="GO" id="GO:0006351">
    <property type="term" value="P:DNA-templated transcription"/>
    <property type="evidence" value="ECO:0007669"/>
    <property type="project" value="InterPro"/>
</dbReference>
<dbReference type="VEuPathDB" id="FungiDB:C5L36_0C04890"/>
<dbReference type="Pfam" id="PF04082">
    <property type="entry name" value="Fungal_trans"/>
    <property type="match status" value="1"/>
</dbReference>
<reference evidence="13 14" key="1">
    <citation type="submission" date="2017-05" db="EMBL/GenBank/DDBJ databases">
        <title>The Genome Sequence of Candida krusei Ckrusei653.</title>
        <authorList>
            <person name="Cuomo C."/>
            <person name="Forche A."/>
            <person name="Young S."/>
            <person name="Abouelleil A."/>
            <person name="Cao P."/>
            <person name="Chapman S."/>
            <person name="Cusick C."/>
            <person name="Shea T."/>
            <person name="Nusbaum C."/>
            <person name="Birren B."/>
        </authorList>
    </citation>
    <scope>NUCLEOTIDE SEQUENCE [LARGE SCALE GENOMIC DNA]</scope>
    <source>
        <strain evidence="13 14">Ckrusei653</strain>
    </source>
</reference>
<evidence type="ECO:0000256" key="2">
    <source>
        <dbReference type="ARBA" id="ARBA00022723"/>
    </source>
</evidence>
<feature type="compositionally biased region" description="Low complexity" evidence="11">
    <location>
        <begin position="193"/>
        <end position="205"/>
    </location>
</feature>
<dbReference type="Pfam" id="PF03902">
    <property type="entry name" value="Gal4_dimer"/>
    <property type="match status" value="1"/>
</dbReference>
<dbReference type="InterPro" id="IPR005600">
    <property type="entry name" value="Gal4_dimer_dom"/>
</dbReference>
<dbReference type="GO" id="GO:0006012">
    <property type="term" value="P:galactose metabolic process"/>
    <property type="evidence" value="ECO:0007669"/>
    <property type="project" value="UniProtKB-KW"/>
</dbReference>
<dbReference type="CDD" id="cd00067">
    <property type="entry name" value="GAL4"/>
    <property type="match status" value="1"/>
</dbReference>
<feature type="compositionally biased region" description="Polar residues" evidence="11">
    <location>
        <begin position="909"/>
        <end position="919"/>
    </location>
</feature>
<feature type="region of interest" description="Disordered" evidence="11">
    <location>
        <begin position="179"/>
        <end position="205"/>
    </location>
</feature>
<dbReference type="PROSITE" id="PS50048">
    <property type="entry name" value="ZN2_CY6_FUNGAL_2"/>
    <property type="match status" value="1"/>
</dbReference>
<feature type="domain" description="Zn(2)-C6 fungal-type" evidence="12">
    <location>
        <begin position="8"/>
        <end position="38"/>
    </location>
</feature>
<feature type="region of interest" description="Disordered" evidence="11">
    <location>
        <begin position="270"/>
        <end position="296"/>
    </location>
</feature>
<keyword evidence="10" id="KW-0119">Carbohydrate metabolism</keyword>
<proteinExistence type="predicted"/>
<evidence type="ECO:0000256" key="9">
    <source>
        <dbReference type="ARBA" id="ARBA00023242"/>
    </source>
</evidence>
<accession>A0A1Z8JU73</accession>
<evidence type="ECO:0000313" key="13">
    <source>
        <dbReference type="EMBL" id="OUT24120.1"/>
    </source>
</evidence>
<feature type="compositionally biased region" description="Low complexity" evidence="11">
    <location>
        <begin position="816"/>
        <end position="828"/>
    </location>
</feature>
<organism evidence="13 14">
    <name type="scientific">Pichia kudriavzevii</name>
    <name type="common">Yeast</name>
    <name type="synonym">Issatchenkia orientalis</name>
    <dbReference type="NCBI Taxonomy" id="4909"/>
    <lineage>
        <taxon>Eukaryota</taxon>
        <taxon>Fungi</taxon>
        <taxon>Dikarya</taxon>
        <taxon>Ascomycota</taxon>
        <taxon>Saccharomycotina</taxon>
        <taxon>Pichiomycetes</taxon>
        <taxon>Pichiales</taxon>
        <taxon>Pichiaceae</taxon>
        <taxon>Pichia</taxon>
    </lineage>
</organism>
<feature type="region of interest" description="Disordered" evidence="11">
    <location>
        <begin position="890"/>
        <end position="921"/>
    </location>
</feature>
<dbReference type="InterPro" id="IPR001138">
    <property type="entry name" value="Zn2Cys6_DnaBD"/>
</dbReference>
<dbReference type="CDD" id="cd12148">
    <property type="entry name" value="fungal_TF_MHR"/>
    <property type="match status" value="1"/>
</dbReference>
<feature type="region of interest" description="Disordered" evidence="11">
    <location>
        <begin position="87"/>
        <end position="125"/>
    </location>
</feature>
<dbReference type="PANTHER" id="PTHR47424">
    <property type="entry name" value="REGULATORY PROTEIN GAL4"/>
    <property type="match status" value="1"/>
</dbReference>
<evidence type="ECO:0000256" key="10">
    <source>
        <dbReference type="ARBA" id="ARBA00023277"/>
    </source>
</evidence>
<evidence type="ECO:0000256" key="3">
    <source>
        <dbReference type="ARBA" id="ARBA00022833"/>
    </source>
</evidence>
<evidence type="ECO:0000256" key="4">
    <source>
        <dbReference type="ARBA" id="ARBA00023015"/>
    </source>
</evidence>
<dbReference type="CDD" id="cd14654">
    <property type="entry name" value="ZIP_Gal4"/>
    <property type="match status" value="1"/>
</dbReference>
<keyword evidence="5" id="KW-0238">DNA-binding</keyword>
<keyword evidence="6" id="KW-0299">Galactose metabolism</keyword>
<protein>
    <recommendedName>
        <fullName evidence="12">Zn(2)-C6 fungal-type domain-containing protein</fullName>
    </recommendedName>
</protein>
<dbReference type="GO" id="GO:0000435">
    <property type="term" value="P:positive regulation of transcription from RNA polymerase II promoter by galactose"/>
    <property type="evidence" value="ECO:0007669"/>
    <property type="project" value="TreeGrafter"/>
</dbReference>
<dbReference type="EMBL" id="NHMM01000001">
    <property type="protein sequence ID" value="OUT24120.1"/>
    <property type="molecule type" value="Genomic_DNA"/>
</dbReference>
<gene>
    <name evidence="13" type="ORF">CAS74_000503</name>
</gene>
<dbReference type="InterPro" id="IPR051127">
    <property type="entry name" value="Fungal_SecMet_Regulators"/>
</dbReference>
<dbReference type="FunFam" id="4.10.240.10:FF:000009">
    <property type="entry name" value="C6 transcription factor (Gal4)"/>
    <property type="match status" value="1"/>
</dbReference>
<evidence type="ECO:0000256" key="7">
    <source>
        <dbReference type="ARBA" id="ARBA00023159"/>
    </source>
</evidence>
<evidence type="ECO:0000256" key="8">
    <source>
        <dbReference type="ARBA" id="ARBA00023163"/>
    </source>
</evidence>
<feature type="compositionally biased region" description="Low complexity" evidence="11">
    <location>
        <begin position="282"/>
        <end position="296"/>
    </location>
</feature>
<evidence type="ECO:0000256" key="6">
    <source>
        <dbReference type="ARBA" id="ARBA00023144"/>
    </source>
</evidence>
<dbReference type="InterPro" id="IPR007219">
    <property type="entry name" value="XnlR_reg_dom"/>
</dbReference>
<evidence type="ECO:0000259" key="12">
    <source>
        <dbReference type="PROSITE" id="PS50048"/>
    </source>
</evidence>
<dbReference type="Gene3D" id="1.20.5.170">
    <property type="match status" value="1"/>
</dbReference>
<evidence type="ECO:0000256" key="11">
    <source>
        <dbReference type="SAM" id="MobiDB-lite"/>
    </source>
</evidence>
<keyword evidence="7" id="KW-0010">Activator</keyword>
<feature type="region of interest" description="Disordered" evidence="11">
    <location>
        <begin position="816"/>
        <end position="848"/>
    </location>
</feature>
<dbReference type="PROSITE" id="PS00463">
    <property type="entry name" value="ZN2_CY6_FUNGAL_1"/>
    <property type="match status" value="1"/>
</dbReference>
<evidence type="ECO:0000256" key="5">
    <source>
        <dbReference type="ARBA" id="ARBA00023125"/>
    </source>
</evidence>
<dbReference type="SMART" id="SM00906">
    <property type="entry name" value="Fungal_trans"/>
    <property type="match status" value="1"/>
</dbReference>
<keyword evidence="9" id="KW-0539">Nucleus</keyword>
<keyword evidence="2" id="KW-0479">Metal-binding</keyword>
<dbReference type="SUPFAM" id="SSF57701">
    <property type="entry name" value="Zn2/Cys6 DNA-binding domain"/>
    <property type="match status" value="1"/>
</dbReference>
<dbReference type="Gene3D" id="4.10.240.10">
    <property type="entry name" value="Zn(2)-C6 fungal-type DNA-binding domain"/>
    <property type="match status" value="1"/>
</dbReference>
<dbReference type="Pfam" id="PF00172">
    <property type="entry name" value="Zn_clus"/>
    <property type="match status" value="1"/>
</dbReference>
<dbReference type="GO" id="GO:0005634">
    <property type="term" value="C:nucleus"/>
    <property type="evidence" value="ECO:0007669"/>
    <property type="project" value="UniProtKB-SubCell"/>
</dbReference>
<sequence length="1039" mass="117514">MSVNIEQACDSCRKRKLKCSKELPRCSKCIAHKWDCVYSPKTIRSPLTRSHLTQVENELQQIQNVLQYLIPDKSLEDIIKIVQHAQSSSDPSTTLNSSHNNNNNSCKNNSNNNSSNNNNGCNTNNNNNNNSIATLKENVVKNFNTSLLIPSSLKSQPKLPERYLTDNTEKSVFEWTEFDEESNTDVEDYQAISPESSPKSSFSKSNSVVSLSNLVTPAPSSTKLSSLPYVSSFNSLDGMGANPTSKSGFLGAGSSTTFLRIMKADELNENTQSQEQQHHNHIPNQHQPHTQQLHNQRQYQYQYLRNTNNNNQKLNLADKKTEIDFIDAYFKTYHMSYPLLNKSHFISNMEKNLPKDHSSWWCLYYTVCALGSWCVSGDSTNYDLFYYKLAKHHLSQVFESGNIDYVISLILLSNYAQKRNKPNTGWNYLGLAVSMAVSLGLYKQIEINESKKKNIDDLKSFIYDQEIKCRIWWCLYIFDAGAAITFGRPSHIPNPENIDVKLPTNISDEKLDALLNDSTFLSSYEKLPESDEPTIYSALIEQAKMSILTDPFYEKIISQKRPSLAECHMMHKKLQDFQSSLPDYFNNDFPQIVKKYFNDDLSTVPEWFTLSRSRLLWRISNLQILIFRPYIWQKIVLISTGKGSKNSSKESTLSEDSKNARRVCLNAATKTIESIMEYLNASSTPINALSSWYTTYFLFQAILIPLSCQCSNPKSKHNRDWWSDIIKGKRALAMLATSNSACFKLIQLIDDILRRHNAMLKLNNFELNDLIRTSTDTDMSNTIIGQKRTVNPLMKQISDDMIFDFGTAKRKQYNSLFSPSSRSSSTSSLPKVFNPKPEPPKSPLSNFSSGYKSIPTISPSLMEKKFNNDCKNISHLSLNSALTMSAVPSDSSLNGTTTNSTSKTAPVPVSSTTKTNNIQHNDDMFSGFMKVKDEKPSEETTNAYLSNIQRMADNLMVTTSPMYTPSNTANSSNEPASTTSADRILDSNLSTVSSVPMDIDPAGSLNKEELLNDIYSMMFEEFQDPSSLTYNFNYDVNGF</sequence>
<feature type="compositionally biased region" description="Low complexity" evidence="11">
    <location>
        <begin position="890"/>
        <end position="904"/>
    </location>
</feature>
<evidence type="ECO:0000313" key="14">
    <source>
        <dbReference type="Proteomes" id="UP000195871"/>
    </source>
</evidence>
<keyword evidence="3" id="KW-0862">Zinc</keyword>
<comment type="caution">
    <text evidence="13">The sequence shown here is derived from an EMBL/GenBank/DDBJ whole genome shotgun (WGS) entry which is preliminary data.</text>
</comment>
<dbReference type="AlphaFoldDB" id="A0A1Z8JU73"/>
<feature type="compositionally biased region" description="Acidic residues" evidence="11">
    <location>
        <begin position="179"/>
        <end position="188"/>
    </location>
</feature>
<name>A0A1Z8JU73_PICKU</name>
<dbReference type="InterPro" id="IPR036864">
    <property type="entry name" value="Zn2-C6_fun-type_DNA-bd_sf"/>
</dbReference>
<comment type="subcellular location">
    <subcellularLocation>
        <location evidence="1">Nucleus</location>
    </subcellularLocation>
</comment>
<dbReference type="GO" id="GO:0000978">
    <property type="term" value="F:RNA polymerase II cis-regulatory region sequence-specific DNA binding"/>
    <property type="evidence" value="ECO:0007669"/>
    <property type="project" value="TreeGrafter"/>
</dbReference>
<dbReference type="SMART" id="SM00066">
    <property type="entry name" value="GAL4"/>
    <property type="match status" value="1"/>
</dbReference>